<accession>A0AA38XGL3</accession>
<evidence type="ECO:0000313" key="3">
    <source>
        <dbReference type="Proteomes" id="UP001172673"/>
    </source>
</evidence>
<feature type="compositionally biased region" description="Low complexity" evidence="1">
    <location>
        <begin position="453"/>
        <end position="462"/>
    </location>
</feature>
<evidence type="ECO:0000256" key="1">
    <source>
        <dbReference type="SAM" id="MobiDB-lite"/>
    </source>
</evidence>
<feature type="compositionally biased region" description="Basic and acidic residues" evidence="1">
    <location>
        <begin position="272"/>
        <end position="281"/>
    </location>
</feature>
<evidence type="ECO:0000313" key="2">
    <source>
        <dbReference type="EMBL" id="KAJ9612986.1"/>
    </source>
</evidence>
<proteinExistence type="predicted"/>
<dbReference type="Proteomes" id="UP001172673">
    <property type="component" value="Unassembled WGS sequence"/>
</dbReference>
<protein>
    <submittedName>
        <fullName evidence="2">Uncharacterized protein</fullName>
    </submittedName>
</protein>
<feature type="compositionally biased region" description="Pro residues" evidence="1">
    <location>
        <begin position="463"/>
        <end position="472"/>
    </location>
</feature>
<feature type="region of interest" description="Disordered" evidence="1">
    <location>
        <begin position="404"/>
        <end position="604"/>
    </location>
</feature>
<feature type="region of interest" description="Disordered" evidence="1">
    <location>
        <begin position="241"/>
        <end position="355"/>
    </location>
</feature>
<comment type="caution">
    <text evidence="2">The sequence shown here is derived from an EMBL/GenBank/DDBJ whole genome shotgun (WGS) entry which is preliminary data.</text>
</comment>
<feature type="compositionally biased region" description="Basic residues" evidence="1">
    <location>
        <begin position="594"/>
        <end position="604"/>
    </location>
</feature>
<gene>
    <name evidence="2" type="ORF">H2200_002927</name>
</gene>
<reference evidence="2" key="1">
    <citation type="submission" date="2022-10" db="EMBL/GenBank/DDBJ databases">
        <title>Culturing micro-colonial fungi from biological soil crusts in the Mojave desert and describing Neophaeococcomyces mojavensis, and introducing the new genera and species Taxawa tesnikishii.</title>
        <authorList>
            <person name="Kurbessoian T."/>
            <person name="Stajich J.E."/>
        </authorList>
    </citation>
    <scope>NUCLEOTIDE SEQUENCE</scope>
    <source>
        <strain evidence="2">TK_41</strain>
    </source>
</reference>
<dbReference type="AlphaFoldDB" id="A0AA38XGL3"/>
<keyword evidence="3" id="KW-1185">Reference proteome</keyword>
<sequence>MSAMEIDSLWKSAFDEGTVRPVLYTSEVLNDEGWQPLTEPQEFIRNLTTLNHQQLYATSSNNQIAMKLTQDEYLDIERQIAAIKGKATIKNPQSLPEPDVFEERKESSLYGYKYNADRPALLQAGHPGLKSADDLTEREKHDVRYFQEPFEQGGFVPKDREYKLMVAKAKDPKNVDGWEPVIKGGRRFIPKQQTHVDEYNITYVKRNIDANGEIIRPVSPDGSDITGGTPDKAINKRLTRFNGKKVPPTRDVSEVPSGASTPRGRKRGSPSGEEHRDDTPNSKRQKVNTTVDGQEIPKPKHPNQWTKRKAEQERLAREQGSAVPTSIVRQTIPKAASSSARPWREMSPESKRSHAWTNAELHEAIREDQFWLHENPTIAAEWAKKLLANDNPIRSYAMYKKWQEWRDKGADKRPRNKNTMNGDGVTNKENEEYTPAQKVSRKGRPMKPKDSETSTPAITPAATPSPPKPAPEVPEINGSPEQASTPAENSKGGRSLRNKGSGSGTLRQKAMQEEKEKRNVNDVSSAKQESTELRSSSKKGKKEPEPSSSPNTIEVTGNVSGLKRPSLRKQESESTIVVNNSAARSTLPGISPRRSVRNLRRPSA</sequence>
<dbReference type="EMBL" id="JAPDRK010000004">
    <property type="protein sequence ID" value="KAJ9612986.1"/>
    <property type="molecule type" value="Genomic_DNA"/>
</dbReference>
<feature type="compositionally biased region" description="Basic and acidic residues" evidence="1">
    <location>
        <begin position="342"/>
        <end position="352"/>
    </location>
</feature>
<feature type="compositionally biased region" description="Basic and acidic residues" evidence="1">
    <location>
        <begin position="308"/>
        <end position="317"/>
    </location>
</feature>
<feature type="compositionally biased region" description="Polar residues" evidence="1">
    <location>
        <begin position="479"/>
        <end position="488"/>
    </location>
</feature>
<feature type="compositionally biased region" description="Basic and acidic residues" evidence="1">
    <location>
        <begin position="510"/>
        <end position="520"/>
    </location>
</feature>
<feature type="compositionally biased region" description="Basic and acidic residues" evidence="1">
    <location>
        <begin position="404"/>
        <end position="413"/>
    </location>
</feature>
<feature type="compositionally biased region" description="Polar residues" evidence="1">
    <location>
        <begin position="573"/>
        <end position="584"/>
    </location>
</feature>
<name>A0AA38XGL3_9EURO</name>
<organism evidence="2 3">
    <name type="scientific">Cladophialophora chaetospira</name>
    <dbReference type="NCBI Taxonomy" id="386627"/>
    <lineage>
        <taxon>Eukaryota</taxon>
        <taxon>Fungi</taxon>
        <taxon>Dikarya</taxon>
        <taxon>Ascomycota</taxon>
        <taxon>Pezizomycotina</taxon>
        <taxon>Eurotiomycetes</taxon>
        <taxon>Chaetothyriomycetidae</taxon>
        <taxon>Chaetothyriales</taxon>
        <taxon>Herpotrichiellaceae</taxon>
        <taxon>Cladophialophora</taxon>
    </lineage>
</organism>